<evidence type="ECO:0000256" key="3">
    <source>
        <dbReference type="ARBA" id="ARBA00022771"/>
    </source>
</evidence>
<organism evidence="8 9">
    <name type="scientific">Pristionchus mayeri</name>
    <dbReference type="NCBI Taxonomy" id="1317129"/>
    <lineage>
        <taxon>Eukaryota</taxon>
        <taxon>Metazoa</taxon>
        <taxon>Ecdysozoa</taxon>
        <taxon>Nematoda</taxon>
        <taxon>Chromadorea</taxon>
        <taxon>Rhabditida</taxon>
        <taxon>Rhabditina</taxon>
        <taxon>Diplogasteromorpha</taxon>
        <taxon>Diplogasteroidea</taxon>
        <taxon>Neodiplogasteridae</taxon>
        <taxon>Pristionchus</taxon>
    </lineage>
</organism>
<feature type="domain" description="C2H2-type" evidence="7">
    <location>
        <begin position="43"/>
        <end position="71"/>
    </location>
</feature>
<dbReference type="Pfam" id="PF00096">
    <property type="entry name" value="zf-C2H2"/>
    <property type="match status" value="1"/>
</dbReference>
<dbReference type="GO" id="GO:0000981">
    <property type="term" value="F:DNA-binding transcription factor activity, RNA polymerase II-specific"/>
    <property type="evidence" value="ECO:0007669"/>
    <property type="project" value="TreeGrafter"/>
</dbReference>
<gene>
    <name evidence="8" type="ORF">PMAYCL1PPCAC_32933</name>
</gene>
<keyword evidence="1" id="KW-0479">Metal-binding</keyword>
<dbReference type="Gene3D" id="3.30.160.60">
    <property type="entry name" value="Classic Zinc Finger"/>
    <property type="match status" value="1"/>
</dbReference>
<name>A0AAN5DGB8_9BILA</name>
<keyword evidence="2" id="KW-0677">Repeat</keyword>
<evidence type="ECO:0000259" key="7">
    <source>
        <dbReference type="PROSITE" id="PS50157"/>
    </source>
</evidence>
<dbReference type="PROSITE" id="PS50157">
    <property type="entry name" value="ZINC_FINGER_C2H2_2"/>
    <property type="match status" value="3"/>
</dbReference>
<feature type="domain" description="C2H2-type" evidence="7">
    <location>
        <begin position="72"/>
        <end position="104"/>
    </location>
</feature>
<evidence type="ECO:0000256" key="4">
    <source>
        <dbReference type="ARBA" id="ARBA00022833"/>
    </source>
</evidence>
<protein>
    <recommendedName>
        <fullName evidence="7">C2H2-type domain-containing protein</fullName>
    </recommendedName>
</protein>
<dbReference type="InterPro" id="IPR036236">
    <property type="entry name" value="Znf_C2H2_sf"/>
</dbReference>
<dbReference type="EMBL" id="BTRK01000006">
    <property type="protein sequence ID" value="GMR62738.1"/>
    <property type="molecule type" value="Genomic_DNA"/>
</dbReference>
<evidence type="ECO:0000256" key="2">
    <source>
        <dbReference type="ARBA" id="ARBA00022737"/>
    </source>
</evidence>
<feature type="compositionally biased region" description="Low complexity" evidence="6">
    <location>
        <begin position="311"/>
        <end position="326"/>
    </location>
</feature>
<dbReference type="PROSITE" id="PS00028">
    <property type="entry name" value="ZINC_FINGER_C2H2_1"/>
    <property type="match status" value="2"/>
</dbReference>
<feature type="region of interest" description="Disordered" evidence="6">
    <location>
        <begin position="307"/>
        <end position="341"/>
    </location>
</feature>
<keyword evidence="3 5" id="KW-0863">Zinc-finger</keyword>
<feature type="compositionally biased region" description="Low complexity" evidence="6">
    <location>
        <begin position="208"/>
        <end position="218"/>
    </location>
</feature>
<comment type="caution">
    <text evidence="8">The sequence shown here is derived from an EMBL/GenBank/DDBJ whole genome shotgun (WGS) entry which is preliminary data.</text>
</comment>
<dbReference type="GO" id="GO:0043565">
    <property type="term" value="F:sequence-specific DNA binding"/>
    <property type="evidence" value="ECO:0007669"/>
    <property type="project" value="TreeGrafter"/>
</dbReference>
<evidence type="ECO:0000256" key="5">
    <source>
        <dbReference type="PROSITE-ProRule" id="PRU00042"/>
    </source>
</evidence>
<dbReference type="AlphaFoldDB" id="A0AAN5DGB8"/>
<reference evidence="9" key="1">
    <citation type="submission" date="2022-10" db="EMBL/GenBank/DDBJ databases">
        <title>Genome assembly of Pristionchus species.</title>
        <authorList>
            <person name="Yoshida K."/>
            <person name="Sommer R.J."/>
        </authorList>
    </citation>
    <scope>NUCLEOTIDE SEQUENCE [LARGE SCALE GENOMIC DNA]</scope>
    <source>
        <strain evidence="9">RS5460</strain>
    </source>
</reference>
<evidence type="ECO:0000256" key="1">
    <source>
        <dbReference type="ARBA" id="ARBA00022723"/>
    </source>
</evidence>
<proteinExistence type="predicted"/>
<dbReference type="PANTHER" id="PTHR24408:SF47">
    <property type="entry name" value="ZINC FINGER PROTEIN HAM-2"/>
    <property type="match status" value="1"/>
</dbReference>
<keyword evidence="9" id="KW-1185">Reference proteome</keyword>
<sequence length="462" mass="50936">MPYRAELKRPDLKGQFPCSVCGKIFCHSSSLSRHRMQAHFKSYTCTQCNTDISSNETLRSHLFRVHSISRMFMCRCCNWAFPDKTSLHIHMQSMLRNGQPGEVPVLARSSTEGTVVGEAPSPSHENKFSSSSLFRPLDQMHPFNPLNAQTLLNSLKKSDSTPSTSSVLTPAQLLNVWLTNNPFMANLANPMTSLHQNMSIGTEKSGDSSESLDSSADSPELDEDSYIEINIKKEDLEDEMAELDVVSEPPEDSFEVEEKKEGRSGSMKRKATKPQQLMGDDEEEDSSPLKLLAVEKTLLTAGLMLPRDACSPTVSDSHTSSGSSGHHGMDSPPHHQQHSAGAKCFDCQELKSKLSETDAELRKRTMEVLSLTGTVDRLQKQILLLAQTCKQRDMQALQQNHLALLRANMLRANPAPPVVSAPSPLPAPTPQVPTLTPEILKRFVEQMVQNNQAAAASPQSSC</sequence>
<dbReference type="GO" id="GO:0005634">
    <property type="term" value="C:nucleus"/>
    <property type="evidence" value="ECO:0007669"/>
    <property type="project" value="TreeGrafter"/>
</dbReference>
<keyword evidence="4" id="KW-0862">Zinc</keyword>
<dbReference type="SMART" id="SM00355">
    <property type="entry name" value="ZnF_C2H2"/>
    <property type="match status" value="3"/>
</dbReference>
<accession>A0AAN5DGB8</accession>
<evidence type="ECO:0000256" key="6">
    <source>
        <dbReference type="SAM" id="MobiDB-lite"/>
    </source>
</evidence>
<evidence type="ECO:0000313" key="9">
    <source>
        <dbReference type="Proteomes" id="UP001328107"/>
    </source>
</evidence>
<evidence type="ECO:0000313" key="8">
    <source>
        <dbReference type="EMBL" id="GMR62738.1"/>
    </source>
</evidence>
<dbReference type="SUPFAM" id="SSF57667">
    <property type="entry name" value="beta-beta-alpha zinc fingers"/>
    <property type="match status" value="2"/>
</dbReference>
<dbReference type="PANTHER" id="PTHR24408">
    <property type="entry name" value="ZINC FINGER PROTEIN"/>
    <property type="match status" value="1"/>
</dbReference>
<dbReference type="Proteomes" id="UP001328107">
    <property type="component" value="Unassembled WGS sequence"/>
</dbReference>
<dbReference type="GO" id="GO:0008270">
    <property type="term" value="F:zinc ion binding"/>
    <property type="evidence" value="ECO:0007669"/>
    <property type="project" value="UniProtKB-KW"/>
</dbReference>
<feature type="region of interest" description="Disordered" evidence="6">
    <location>
        <begin position="242"/>
        <end position="287"/>
    </location>
</feature>
<feature type="domain" description="C2H2-type" evidence="7">
    <location>
        <begin position="16"/>
        <end position="44"/>
    </location>
</feature>
<dbReference type="InterPro" id="IPR013087">
    <property type="entry name" value="Znf_C2H2_type"/>
</dbReference>
<feature type="region of interest" description="Disordered" evidence="6">
    <location>
        <begin position="198"/>
        <end position="226"/>
    </location>
</feature>